<sequence>MNEDLILEVIRSMQGKIPEEKLQELQMNMRCILEGYDITRKEKELSMIDTGWELNLQEYLLSKNLEGKTQSTIKRYEYELKRLLCYINKPVAKIGAGDVSRYLRCYKAIRRVSNQTLKNVRACFSSFFGWLRDHGKIAENPMMLVENVKVEQRIKKPFDDEERELLLRNCKCLRDKALMEFLYSTAIRVSELVRLNMEDVRFGEKDLIVYGKGQKERIVYINDKANLYLREYLKERSDTNKALFVSENHPHKRLGKAGIEHLIRRTGLRAGVEKAHPHRFRRTAATNALNRGMPLQEVSKMLGHKKLETTMEYCTVEQESVKYHHKKYLSA</sequence>
<keyword evidence="4" id="KW-0963">Cytoplasm</keyword>
<evidence type="ECO:0000256" key="12">
    <source>
        <dbReference type="ARBA" id="ARBA00023195"/>
    </source>
</evidence>
<evidence type="ECO:0000256" key="3">
    <source>
        <dbReference type="ARBA" id="ARBA00016082"/>
    </source>
</evidence>
<dbReference type="Pfam" id="PF13495">
    <property type="entry name" value="Phage_int_SAM_4"/>
    <property type="match status" value="1"/>
</dbReference>
<evidence type="ECO:0000256" key="6">
    <source>
        <dbReference type="ARBA" id="ARBA00022679"/>
    </source>
</evidence>
<dbReference type="GO" id="GO:0015074">
    <property type="term" value="P:DNA integration"/>
    <property type="evidence" value="ECO:0007669"/>
    <property type="project" value="UniProtKB-KW"/>
</dbReference>
<keyword evidence="12" id="KW-1160">Virus entry into host cell</keyword>
<keyword evidence="6" id="KW-0808">Transferase</keyword>
<dbReference type="GO" id="GO:0016740">
    <property type="term" value="F:transferase activity"/>
    <property type="evidence" value="ECO:0007669"/>
    <property type="project" value="UniProtKB-KW"/>
</dbReference>
<keyword evidence="9" id="KW-0229">DNA integration</keyword>
<keyword evidence="7" id="KW-0378">Hydrolase</keyword>
<evidence type="ECO:0000256" key="4">
    <source>
        <dbReference type="ARBA" id="ARBA00022490"/>
    </source>
</evidence>
<protein>
    <recommendedName>
        <fullName evidence="3">Integrase</fullName>
    </recommendedName>
</protein>
<keyword evidence="13" id="KW-0131">Cell cycle</keyword>
<feature type="domain" description="Tyr recombinase" evidence="15">
    <location>
        <begin position="153"/>
        <end position="326"/>
    </location>
</feature>
<dbReference type="GO" id="GO:0003677">
    <property type="term" value="F:DNA binding"/>
    <property type="evidence" value="ECO:0007669"/>
    <property type="project" value="UniProtKB-UniRule"/>
</dbReference>
<evidence type="ECO:0000256" key="7">
    <source>
        <dbReference type="ARBA" id="ARBA00022801"/>
    </source>
</evidence>
<dbReference type="InterPro" id="IPR002104">
    <property type="entry name" value="Integrase_catalytic"/>
</dbReference>
<evidence type="ECO:0000256" key="10">
    <source>
        <dbReference type="ARBA" id="ARBA00023125"/>
    </source>
</evidence>
<dbReference type="EMBL" id="BK015484">
    <property type="protein sequence ID" value="DAE09209.1"/>
    <property type="molecule type" value="Genomic_DNA"/>
</dbReference>
<feature type="domain" description="Core-binding (CB)" evidence="16">
    <location>
        <begin position="47"/>
        <end position="132"/>
    </location>
</feature>
<organism evidence="17">
    <name type="scientific">Siphoviridae sp. ctkJH11</name>
    <dbReference type="NCBI Taxonomy" id="2825641"/>
    <lineage>
        <taxon>Viruses</taxon>
        <taxon>Duplodnaviria</taxon>
        <taxon>Heunggongvirae</taxon>
        <taxon>Uroviricota</taxon>
        <taxon>Caudoviricetes</taxon>
    </lineage>
</organism>
<dbReference type="InterPro" id="IPR044068">
    <property type="entry name" value="CB"/>
</dbReference>
<dbReference type="Gene3D" id="1.10.150.130">
    <property type="match status" value="1"/>
</dbReference>
<evidence type="ECO:0000256" key="2">
    <source>
        <dbReference type="ARBA" id="ARBA00008857"/>
    </source>
</evidence>
<dbReference type="GO" id="GO:0007059">
    <property type="term" value="P:chromosome segregation"/>
    <property type="evidence" value="ECO:0007669"/>
    <property type="project" value="UniProtKB-KW"/>
</dbReference>
<dbReference type="SUPFAM" id="SSF56349">
    <property type="entry name" value="DNA breaking-rejoining enzymes"/>
    <property type="match status" value="1"/>
</dbReference>
<dbReference type="GO" id="GO:0051301">
    <property type="term" value="P:cell division"/>
    <property type="evidence" value="ECO:0007669"/>
    <property type="project" value="UniProtKB-KW"/>
</dbReference>
<name>A0A8S5PRX5_9CAUD</name>
<comment type="similarity">
    <text evidence="2">Belongs to the 'phage' integrase family.</text>
</comment>
<evidence type="ECO:0000256" key="11">
    <source>
        <dbReference type="ARBA" id="ARBA00023172"/>
    </source>
</evidence>
<evidence type="ECO:0000256" key="13">
    <source>
        <dbReference type="ARBA" id="ARBA00023306"/>
    </source>
</evidence>
<dbReference type="InterPro" id="IPR004107">
    <property type="entry name" value="Integrase_SAM-like_N"/>
</dbReference>
<evidence type="ECO:0000256" key="5">
    <source>
        <dbReference type="ARBA" id="ARBA00022618"/>
    </source>
</evidence>
<evidence type="ECO:0000256" key="8">
    <source>
        <dbReference type="ARBA" id="ARBA00022829"/>
    </source>
</evidence>
<dbReference type="PROSITE" id="PS51900">
    <property type="entry name" value="CB"/>
    <property type="match status" value="1"/>
</dbReference>
<evidence type="ECO:0000256" key="1">
    <source>
        <dbReference type="ARBA" id="ARBA00004496"/>
    </source>
</evidence>
<keyword evidence="8" id="KW-0159">Chromosome partition</keyword>
<dbReference type="PANTHER" id="PTHR30349:SF77">
    <property type="entry name" value="TYROSINE RECOMBINASE XERC"/>
    <property type="match status" value="1"/>
</dbReference>
<dbReference type="Pfam" id="PF00589">
    <property type="entry name" value="Phage_integrase"/>
    <property type="match status" value="1"/>
</dbReference>
<dbReference type="PANTHER" id="PTHR30349">
    <property type="entry name" value="PHAGE INTEGRASE-RELATED"/>
    <property type="match status" value="1"/>
</dbReference>
<reference evidence="17" key="1">
    <citation type="journal article" date="2021" name="Proc. Natl. Acad. Sci. U.S.A.">
        <title>A Catalog of Tens of Thousands of Viruses from Human Metagenomes Reveals Hidden Associations with Chronic Diseases.</title>
        <authorList>
            <person name="Tisza M.J."/>
            <person name="Buck C.B."/>
        </authorList>
    </citation>
    <scope>NUCLEOTIDE SEQUENCE</scope>
    <source>
        <strain evidence="17">CtkJH11</strain>
    </source>
</reference>
<accession>A0A8S5PRX5</accession>
<dbReference type="GO" id="GO:0075713">
    <property type="term" value="P:establishment of integrated proviral latency"/>
    <property type="evidence" value="ECO:0007669"/>
    <property type="project" value="UniProtKB-KW"/>
</dbReference>
<dbReference type="GO" id="GO:0044826">
    <property type="term" value="P:viral genome integration into host DNA"/>
    <property type="evidence" value="ECO:0007669"/>
    <property type="project" value="UniProtKB-KW"/>
</dbReference>
<dbReference type="Gene3D" id="1.10.443.10">
    <property type="entry name" value="Intergrase catalytic core"/>
    <property type="match status" value="1"/>
</dbReference>
<keyword evidence="12" id="KW-1179">Viral genome integration</keyword>
<dbReference type="GO" id="GO:0016787">
    <property type="term" value="F:hydrolase activity"/>
    <property type="evidence" value="ECO:0007669"/>
    <property type="project" value="UniProtKB-KW"/>
</dbReference>
<dbReference type="InterPro" id="IPR013762">
    <property type="entry name" value="Integrase-like_cat_sf"/>
</dbReference>
<evidence type="ECO:0000259" key="16">
    <source>
        <dbReference type="PROSITE" id="PS51900"/>
    </source>
</evidence>
<comment type="subcellular location">
    <subcellularLocation>
        <location evidence="1">Cytoplasm</location>
    </subcellularLocation>
</comment>
<evidence type="ECO:0000313" key="17">
    <source>
        <dbReference type="EMBL" id="DAE09209.1"/>
    </source>
</evidence>
<dbReference type="InterPro" id="IPR011010">
    <property type="entry name" value="DNA_brk_join_enz"/>
</dbReference>
<dbReference type="InterPro" id="IPR010998">
    <property type="entry name" value="Integrase_recombinase_N"/>
</dbReference>
<proteinExistence type="inferred from homology"/>
<keyword evidence="11" id="KW-0233">DNA recombination</keyword>
<evidence type="ECO:0000256" key="9">
    <source>
        <dbReference type="ARBA" id="ARBA00022908"/>
    </source>
</evidence>
<dbReference type="PROSITE" id="PS51898">
    <property type="entry name" value="TYR_RECOMBINASE"/>
    <property type="match status" value="1"/>
</dbReference>
<evidence type="ECO:0000259" key="15">
    <source>
        <dbReference type="PROSITE" id="PS51898"/>
    </source>
</evidence>
<evidence type="ECO:0000256" key="14">
    <source>
        <dbReference type="PROSITE-ProRule" id="PRU01248"/>
    </source>
</evidence>
<dbReference type="GO" id="GO:0006310">
    <property type="term" value="P:DNA recombination"/>
    <property type="evidence" value="ECO:0007669"/>
    <property type="project" value="UniProtKB-KW"/>
</dbReference>
<keyword evidence="5" id="KW-0132">Cell division</keyword>
<dbReference type="InterPro" id="IPR050090">
    <property type="entry name" value="Tyrosine_recombinase_XerCD"/>
</dbReference>
<keyword evidence="10 14" id="KW-0238">DNA-binding</keyword>